<sequence>MKIILKNIEFNIIHRTSKRIKRITILLETKNEIIVKTPLGIKSHNLREIVLRHQNWILNSVNKVPFKNEFDFVCGGKLPFLGTMYCIKLIADETVKNPKFVFKDNIFYIYYNKDTQDYDNFVNGLKFFYKKMAIKTIDPLFDKWCLKTQLKPEKISYRKANKRWGSCSCKNNISINYMLLQFSISTIEYVVLHELCHIKEKNHSKRFWDLVSLHMPDFKNQENNLKNKLF</sequence>
<proteinExistence type="predicted"/>
<protein>
    <recommendedName>
        <fullName evidence="1">YgjP-like metallopeptidase domain-containing protein</fullName>
    </recommendedName>
</protein>
<dbReference type="CDD" id="cd07344">
    <property type="entry name" value="M48_yhfN_like"/>
    <property type="match status" value="1"/>
</dbReference>
<dbReference type="AlphaFoldDB" id="A0A3B1E6G7"/>
<dbReference type="InterPro" id="IPR002725">
    <property type="entry name" value="YgjP-like_metallopeptidase"/>
</dbReference>
<dbReference type="Gene3D" id="3.30.2010.10">
    <property type="entry name" value="Metalloproteases ('zincins'), catalytic domain"/>
    <property type="match status" value="1"/>
</dbReference>
<dbReference type="InterPro" id="IPR053136">
    <property type="entry name" value="UTP_pyrophosphatase-like"/>
</dbReference>
<reference evidence="2" key="1">
    <citation type="submission" date="2018-10" db="EMBL/GenBank/DDBJ databases">
        <authorList>
            <person name="Aoki K."/>
        </authorList>
    </citation>
    <scope>NUCLEOTIDE SEQUENCE</scope>
</reference>
<dbReference type="PANTHER" id="PTHR30399:SF1">
    <property type="entry name" value="UTP PYROPHOSPHATASE"/>
    <property type="match status" value="1"/>
</dbReference>
<dbReference type="Pfam" id="PF01863">
    <property type="entry name" value="YgjP-like"/>
    <property type="match status" value="1"/>
</dbReference>
<dbReference type="PANTHER" id="PTHR30399">
    <property type="entry name" value="UNCHARACTERIZED PROTEIN YGJP"/>
    <property type="match status" value="1"/>
</dbReference>
<dbReference type="EMBL" id="UOYO01000036">
    <property type="protein sequence ID" value="VAY87885.1"/>
    <property type="molecule type" value="Genomic_DNA"/>
</dbReference>
<gene>
    <name evidence="2" type="ORF">MNB_ARC-1_564</name>
</gene>
<feature type="domain" description="YgjP-like metallopeptidase" evidence="1">
    <location>
        <begin position="21"/>
        <end position="227"/>
    </location>
</feature>
<organism evidence="2">
    <name type="scientific">hydrothermal vent metagenome</name>
    <dbReference type="NCBI Taxonomy" id="652676"/>
    <lineage>
        <taxon>unclassified sequences</taxon>
        <taxon>metagenomes</taxon>
        <taxon>ecological metagenomes</taxon>
    </lineage>
</organism>
<name>A0A3B1E6G7_9ZZZZ</name>
<evidence type="ECO:0000259" key="1">
    <source>
        <dbReference type="Pfam" id="PF01863"/>
    </source>
</evidence>
<accession>A0A3B1E6G7</accession>
<evidence type="ECO:0000313" key="2">
    <source>
        <dbReference type="EMBL" id="VAY87885.1"/>
    </source>
</evidence>